<keyword evidence="9" id="KW-1185">Reference proteome</keyword>
<name>A0A4D6HBK8_9EURY</name>
<dbReference type="PANTHER" id="PTHR42770:SF11">
    <property type="entry name" value="INNER MEMBRANE TRANSPORT PROTEIN YBAT"/>
    <property type="match status" value="1"/>
</dbReference>
<dbReference type="Gene3D" id="3.40.50.12370">
    <property type="match status" value="1"/>
</dbReference>
<dbReference type="Pfam" id="PF00324">
    <property type="entry name" value="AA_permease"/>
    <property type="match status" value="1"/>
</dbReference>
<comment type="subcellular location">
    <subcellularLocation>
        <location evidence="1">Membrane</location>
        <topology evidence="1">Multi-pass membrane protein</topology>
    </subcellularLocation>
</comment>
<dbReference type="Proteomes" id="UP000296706">
    <property type="component" value="Chromosome"/>
</dbReference>
<feature type="transmembrane region" description="Helical" evidence="5">
    <location>
        <begin position="80"/>
        <end position="99"/>
    </location>
</feature>
<dbReference type="RefSeq" id="WP_049995072.1">
    <property type="nucleotide sequence ID" value="NZ_CP031310.1"/>
</dbReference>
<dbReference type="AlphaFoldDB" id="A0A4D6HBK8"/>
<dbReference type="InterPro" id="IPR004841">
    <property type="entry name" value="AA-permease/SLC12A_dom"/>
</dbReference>
<gene>
    <name evidence="8" type="ORF">DV733_08715</name>
</gene>
<organism evidence="8 9">
    <name type="scientific">Halapricum salinum</name>
    <dbReference type="NCBI Taxonomy" id="1457250"/>
    <lineage>
        <taxon>Archaea</taxon>
        <taxon>Methanobacteriati</taxon>
        <taxon>Methanobacteriota</taxon>
        <taxon>Stenosarchaea group</taxon>
        <taxon>Halobacteria</taxon>
        <taxon>Halobacteriales</taxon>
        <taxon>Haloarculaceae</taxon>
        <taxon>Halapricum</taxon>
    </lineage>
</organism>
<dbReference type="EMBL" id="CP031310">
    <property type="protein sequence ID" value="QCC51319.1"/>
    <property type="molecule type" value="Genomic_DNA"/>
</dbReference>
<keyword evidence="2 5" id="KW-0812">Transmembrane</keyword>
<feature type="transmembrane region" description="Helical" evidence="5">
    <location>
        <begin position="9"/>
        <end position="31"/>
    </location>
</feature>
<keyword evidence="3 5" id="KW-1133">Transmembrane helix</keyword>
<feature type="transmembrane region" description="Helical" evidence="5">
    <location>
        <begin position="217"/>
        <end position="240"/>
    </location>
</feature>
<dbReference type="OrthoDB" id="200469at2157"/>
<evidence type="ECO:0000259" key="6">
    <source>
        <dbReference type="Pfam" id="PF00324"/>
    </source>
</evidence>
<feature type="transmembrane region" description="Helical" evidence="5">
    <location>
        <begin position="341"/>
        <end position="360"/>
    </location>
</feature>
<evidence type="ECO:0000256" key="3">
    <source>
        <dbReference type="ARBA" id="ARBA00022989"/>
    </source>
</evidence>
<dbReference type="GO" id="GO:0016020">
    <property type="term" value="C:membrane"/>
    <property type="evidence" value="ECO:0007669"/>
    <property type="project" value="UniProtKB-SubCell"/>
</dbReference>
<keyword evidence="4 5" id="KW-0472">Membrane</keyword>
<reference evidence="8 9" key="1">
    <citation type="journal article" date="2019" name="Nat. Commun.">
        <title>A new type of DNA phosphorothioation-based antiviral system in archaea.</title>
        <authorList>
            <person name="Xiong L."/>
            <person name="Liu S."/>
            <person name="Chen S."/>
            <person name="Xiao Y."/>
            <person name="Zhu B."/>
            <person name="Gao Y."/>
            <person name="Zhang Y."/>
            <person name="Chen B."/>
            <person name="Luo J."/>
            <person name="Deng Z."/>
            <person name="Chen X."/>
            <person name="Wang L."/>
            <person name="Chen S."/>
        </authorList>
    </citation>
    <scope>NUCLEOTIDE SEQUENCE [LARGE SCALE GENOMIC DNA]</scope>
    <source>
        <strain evidence="8 9">CBA1105</strain>
    </source>
</reference>
<feature type="transmembrane region" description="Helical" evidence="5">
    <location>
        <begin position="184"/>
        <end position="205"/>
    </location>
</feature>
<feature type="transmembrane region" description="Helical" evidence="5">
    <location>
        <begin position="37"/>
        <end position="59"/>
    </location>
</feature>
<evidence type="ECO:0000256" key="5">
    <source>
        <dbReference type="SAM" id="Phobius"/>
    </source>
</evidence>
<dbReference type="SUPFAM" id="SSF52402">
    <property type="entry name" value="Adenine nucleotide alpha hydrolases-like"/>
    <property type="match status" value="1"/>
</dbReference>
<proteinExistence type="predicted"/>
<feature type="transmembrane region" description="Helical" evidence="5">
    <location>
        <begin position="316"/>
        <end position="335"/>
    </location>
</feature>
<feature type="transmembrane region" description="Helical" evidence="5">
    <location>
        <begin position="397"/>
        <end position="417"/>
    </location>
</feature>
<dbReference type="Gene3D" id="1.20.1740.10">
    <property type="entry name" value="Amino acid/polyamine transporter I"/>
    <property type="match status" value="1"/>
</dbReference>
<accession>A0A4D6HBK8</accession>
<sequence length="734" mass="77837">MGKQLERDLGLPSVTAISIGAMVGSGIFILPGLAMKMAGPAVVFAYFLAGILVLPAALSKSEMATAMPEAGGTYLYIERAMGPLFGTIAGVGTWFSLTFKGALALVGGAPYLVLLFDLPVTPVALTIAALLIVLNVAGAKQTGQMQVVIVAAMLLAMVWFIVAGAPSVEPTRFEGFFDSGIEGILGATGFVFVSYAGVTKIASVAEEVENPDRNLPLGILGSLVITAAIYVAIVTVMVGVASEADLTATETPMEVAAESVLPGIGVLAIVAAALLALVSTANAGILSSSRYPFAMSRDGLAPDVFENVSERFETPVNAITITGGVLLVLIAFVPIDDIAKLASAFKILVFILINVALIAFRQGSIESYDPSFESPLYPLPQAVGIIGGVVLLRYIGFVPLVGAVVITAGSIVWYYFFVVRRGGVDREGAVTDAVRRSVGRRAVEDTESAVDEQSYEVLVAVTERTDRDVERSLIDLATGLARDREGGVRVAQFDEVPDQTPLPQSADRLTEADQAFEARMADRTTDSEIPMRYGEVVSHDTRHAIVNYAKDIDADVLLIDRPPGRVSETILGSDTDWIEEHAPCTVVEATDFDQAGIERIAVVTDEGPFDPEKVAIAGAVAEQVDATVRFYLAIGENPPESRRNTTDDYLDDLQSLCSAPVELRVLETDTDAVIEQAVAGSDLLVASGTQHGLLDRLFDHLPSGSPASADHGTLLVYGKSSSGWLRRKLEQRLF</sequence>
<feature type="transmembrane region" description="Helical" evidence="5">
    <location>
        <begin position="260"/>
        <end position="286"/>
    </location>
</feature>
<evidence type="ECO:0000313" key="8">
    <source>
        <dbReference type="EMBL" id="QCC51319.1"/>
    </source>
</evidence>
<dbReference type="InterPro" id="IPR006016">
    <property type="entry name" value="UspA"/>
</dbReference>
<dbReference type="GO" id="GO:0055085">
    <property type="term" value="P:transmembrane transport"/>
    <property type="evidence" value="ECO:0007669"/>
    <property type="project" value="InterPro"/>
</dbReference>
<evidence type="ECO:0000259" key="7">
    <source>
        <dbReference type="Pfam" id="PF00582"/>
    </source>
</evidence>
<protein>
    <submittedName>
        <fullName evidence="8">Amino acid transporter</fullName>
    </submittedName>
</protein>
<dbReference type="KEGG" id="hsn:DV733_08715"/>
<dbReference type="InterPro" id="IPR050367">
    <property type="entry name" value="APC_superfamily"/>
</dbReference>
<evidence type="ECO:0000313" key="9">
    <source>
        <dbReference type="Proteomes" id="UP000296706"/>
    </source>
</evidence>
<dbReference type="Pfam" id="PF00582">
    <property type="entry name" value="Usp"/>
    <property type="match status" value="1"/>
</dbReference>
<feature type="domain" description="Amino acid permease/ SLC12A" evidence="6">
    <location>
        <begin position="14"/>
        <end position="401"/>
    </location>
</feature>
<evidence type="ECO:0000256" key="2">
    <source>
        <dbReference type="ARBA" id="ARBA00022692"/>
    </source>
</evidence>
<evidence type="ECO:0000256" key="1">
    <source>
        <dbReference type="ARBA" id="ARBA00004141"/>
    </source>
</evidence>
<feature type="domain" description="UspA" evidence="7">
    <location>
        <begin position="457"/>
        <end position="587"/>
    </location>
</feature>
<dbReference type="GeneID" id="39847937"/>
<evidence type="ECO:0000256" key="4">
    <source>
        <dbReference type="ARBA" id="ARBA00023136"/>
    </source>
</evidence>
<feature type="transmembrane region" description="Helical" evidence="5">
    <location>
        <begin position="111"/>
        <end position="134"/>
    </location>
</feature>
<feature type="transmembrane region" description="Helical" evidence="5">
    <location>
        <begin position="146"/>
        <end position="164"/>
    </location>
</feature>
<dbReference type="PANTHER" id="PTHR42770">
    <property type="entry name" value="AMINO ACID TRANSPORTER-RELATED"/>
    <property type="match status" value="1"/>
</dbReference>